<gene>
    <name evidence="1" type="ORF">X943_003208</name>
</gene>
<dbReference type="EMBL" id="JAHBMH010000033">
    <property type="protein sequence ID" value="KAK1937596.1"/>
    <property type="molecule type" value="Genomic_DNA"/>
</dbReference>
<evidence type="ECO:0000313" key="1">
    <source>
        <dbReference type="EMBL" id="KAK1937596.1"/>
    </source>
</evidence>
<protein>
    <submittedName>
        <fullName evidence="1">Uncharacterized protein</fullName>
    </submittedName>
</protein>
<accession>A0AAD9LIJ7</accession>
<name>A0AAD9LIJ7_BABDI</name>
<organism evidence="1 2">
    <name type="scientific">Babesia divergens</name>
    <dbReference type="NCBI Taxonomy" id="32595"/>
    <lineage>
        <taxon>Eukaryota</taxon>
        <taxon>Sar</taxon>
        <taxon>Alveolata</taxon>
        <taxon>Apicomplexa</taxon>
        <taxon>Aconoidasida</taxon>
        <taxon>Piroplasmida</taxon>
        <taxon>Babesiidae</taxon>
        <taxon>Babesia</taxon>
    </lineage>
</organism>
<dbReference type="AlphaFoldDB" id="A0AAD9LIJ7"/>
<comment type="caution">
    <text evidence="1">The sequence shown here is derived from an EMBL/GenBank/DDBJ whole genome shotgun (WGS) entry which is preliminary data.</text>
</comment>
<reference evidence="1" key="2">
    <citation type="submission" date="2021-05" db="EMBL/GenBank/DDBJ databases">
        <authorList>
            <person name="Pain A."/>
        </authorList>
    </citation>
    <scope>NUCLEOTIDE SEQUENCE</scope>
    <source>
        <strain evidence="1">1802A</strain>
    </source>
</reference>
<sequence>MSSDSTTWASPLSYEMGVTAGPLKYGFVPKDGGWENGINEKLKPFISKLTGEDPGSLEKLPKALEPSSSVVATAGGVFTGLLGTGGLGASAAYATNAFGLKDIITGLISRFLN</sequence>
<proteinExistence type="predicted"/>
<dbReference type="Proteomes" id="UP001195914">
    <property type="component" value="Unassembled WGS sequence"/>
</dbReference>
<reference evidence="1" key="1">
    <citation type="journal article" date="2014" name="Nucleic Acids Res.">
        <title>The evolutionary dynamics of variant antigen genes in Babesia reveal a history of genomic innovation underlying host-parasite interaction.</title>
        <authorList>
            <person name="Jackson A.P."/>
            <person name="Otto T.D."/>
            <person name="Darby A."/>
            <person name="Ramaprasad A."/>
            <person name="Xia D."/>
            <person name="Echaide I.E."/>
            <person name="Farber M."/>
            <person name="Gahlot S."/>
            <person name="Gamble J."/>
            <person name="Gupta D."/>
            <person name="Gupta Y."/>
            <person name="Jackson L."/>
            <person name="Malandrin L."/>
            <person name="Malas T.B."/>
            <person name="Moussa E."/>
            <person name="Nair M."/>
            <person name="Reid A.J."/>
            <person name="Sanders M."/>
            <person name="Sharma J."/>
            <person name="Tracey A."/>
            <person name="Quail M.A."/>
            <person name="Weir W."/>
            <person name="Wastling J.M."/>
            <person name="Hall N."/>
            <person name="Willadsen P."/>
            <person name="Lingelbach K."/>
            <person name="Shiels B."/>
            <person name="Tait A."/>
            <person name="Berriman M."/>
            <person name="Allred D.R."/>
            <person name="Pain A."/>
        </authorList>
    </citation>
    <scope>NUCLEOTIDE SEQUENCE</scope>
    <source>
        <strain evidence="1">1802A</strain>
    </source>
</reference>
<evidence type="ECO:0000313" key="2">
    <source>
        <dbReference type="Proteomes" id="UP001195914"/>
    </source>
</evidence>
<keyword evidence="2" id="KW-1185">Reference proteome</keyword>